<evidence type="ECO:0000313" key="1">
    <source>
        <dbReference type="EMBL" id="AYV81274.1"/>
    </source>
</evidence>
<proteinExistence type="predicted"/>
<gene>
    <name evidence="1" type="ORF">Harvfovirus24_10</name>
</gene>
<sequence>MEENNIECLEFACKISKNVVEYRCEKKEKRALMEYSFIDSKLPKSYLVLLRTSVDKLIEKKYEKIVQTVTEDDWENFLKKDKWKLVAKMKSGALNCCIVECDIADALGCISRGLGL</sequence>
<reference evidence="1" key="1">
    <citation type="submission" date="2018-10" db="EMBL/GenBank/DDBJ databases">
        <title>Hidden diversity of soil giant viruses.</title>
        <authorList>
            <person name="Schulz F."/>
            <person name="Alteio L."/>
            <person name="Goudeau D."/>
            <person name="Ryan E.M."/>
            <person name="Malmstrom R.R."/>
            <person name="Blanchard J."/>
            <person name="Woyke T."/>
        </authorList>
    </citation>
    <scope>NUCLEOTIDE SEQUENCE</scope>
    <source>
        <strain evidence="1">HAV1</strain>
    </source>
</reference>
<organism evidence="1">
    <name type="scientific">Harvfovirus sp</name>
    <dbReference type="NCBI Taxonomy" id="2487768"/>
    <lineage>
        <taxon>Viruses</taxon>
        <taxon>Varidnaviria</taxon>
        <taxon>Bamfordvirae</taxon>
        <taxon>Nucleocytoviricota</taxon>
        <taxon>Megaviricetes</taxon>
        <taxon>Imitervirales</taxon>
        <taxon>Mimiviridae</taxon>
        <taxon>Klosneuvirinae</taxon>
    </lineage>
</organism>
<name>A0A3G5A468_9VIRU</name>
<accession>A0A3G5A468</accession>
<dbReference type="EMBL" id="MK072266">
    <property type="protein sequence ID" value="AYV81274.1"/>
    <property type="molecule type" value="Genomic_DNA"/>
</dbReference>
<protein>
    <submittedName>
        <fullName evidence="1">Uncharacterized protein</fullName>
    </submittedName>
</protein>